<gene>
    <name evidence="1" type="ORF">LOK49_LG04G00833</name>
</gene>
<comment type="caution">
    <text evidence="1">The sequence shown here is derived from an EMBL/GenBank/DDBJ whole genome shotgun (WGS) entry which is preliminary data.</text>
</comment>
<dbReference type="EMBL" id="CM045759">
    <property type="protein sequence ID" value="KAI8017342.1"/>
    <property type="molecule type" value="Genomic_DNA"/>
</dbReference>
<reference evidence="1 2" key="1">
    <citation type="journal article" date="2022" name="Plant J.">
        <title>Chromosome-level genome of Camellia lanceoleosa provides a valuable resource for understanding genome evolution and self-incompatibility.</title>
        <authorList>
            <person name="Gong W."/>
            <person name="Xiao S."/>
            <person name="Wang L."/>
            <person name="Liao Z."/>
            <person name="Chang Y."/>
            <person name="Mo W."/>
            <person name="Hu G."/>
            <person name="Li W."/>
            <person name="Zhao G."/>
            <person name="Zhu H."/>
            <person name="Hu X."/>
            <person name="Ji K."/>
            <person name="Xiang X."/>
            <person name="Song Q."/>
            <person name="Yuan D."/>
            <person name="Jin S."/>
            <person name="Zhang L."/>
        </authorList>
    </citation>
    <scope>NUCLEOTIDE SEQUENCE [LARGE SCALE GENOMIC DNA]</scope>
    <source>
        <strain evidence="1">SQ_2022a</strain>
    </source>
</reference>
<evidence type="ECO:0000313" key="1">
    <source>
        <dbReference type="EMBL" id="KAI8017342.1"/>
    </source>
</evidence>
<keyword evidence="2" id="KW-1185">Reference proteome</keyword>
<sequence length="128" mass="14628">MMKSSFTTLRTGGPTAFKICAKFCYGMTVTLNAYNVVTTHCAAEYLEMYRTVEKGNLITRLKFSLIQASFGVGKTRSSFFKLQMADLLIRAQARETMVYDINIVQNLVEEFVKQEKSALTDFFEENKF</sequence>
<dbReference type="Proteomes" id="UP001060215">
    <property type="component" value="Chromosome 2"/>
</dbReference>
<proteinExistence type="predicted"/>
<name>A0ACC0HUR1_9ERIC</name>
<protein>
    <submittedName>
        <fullName evidence="1">BTB/POZ domain-containing protein NPY5</fullName>
    </submittedName>
</protein>
<accession>A0ACC0HUR1</accession>
<organism evidence="1 2">
    <name type="scientific">Camellia lanceoleosa</name>
    <dbReference type="NCBI Taxonomy" id="1840588"/>
    <lineage>
        <taxon>Eukaryota</taxon>
        <taxon>Viridiplantae</taxon>
        <taxon>Streptophyta</taxon>
        <taxon>Embryophyta</taxon>
        <taxon>Tracheophyta</taxon>
        <taxon>Spermatophyta</taxon>
        <taxon>Magnoliopsida</taxon>
        <taxon>eudicotyledons</taxon>
        <taxon>Gunneridae</taxon>
        <taxon>Pentapetalae</taxon>
        <taxon>asterids</taxon>
        <taxon>Ericales</taxon>
        <taxon>Theaceae</taxon>
        <taxon>Camellia</taxon>
    </lineage>
</organism>
<evidence type="ECO:0000313" key="2">
    <source>
        <dbReference type="Proteomes" id="UP001060215"/>
    </source>
</evidence>